<dbReference type="Proteomes" id="UP000229839">
    <property type="component" value="Unassembled WGS sequence"/>
</dbReference>
<protein>
    <submittedName>
        <fullName evidence="1">Uncharacterized protein</fullName>
    </submittedName>
</protein>
<dbReference type="EMBL" id="NJGE01000005">
    <property type="protein sequence ID" value="PIT69485.1"/>
    <property type="molecule type" value="Genomic_DNA"/>
</dbReference>
<evidence type="ECO:0000313" key="1">
    <source>
        <dbReference type="EMBL" id="PIT69485.1"/>
    </source>
</evidence>
<reference evidence="1 2" key="1">
    <citation type="submission" date="2017-06" db="EMBL/GenBank/DDBJ databases">
        <title>Draft genome of Bartonella tribocorum strain L103, isolated from a rodent in Laos.</title>
        <authorList>
            <person name="Hadjadj L."/>
            <person name="Jiyipong T."/>
            <person name="Morand S."/>
            <person name="Diene S.M."/>
            <person name="Rolain J.-M."/>
        </authorList>
    </citation>
    <scope>NUCLEOTIDE SEQUENCE [LARGE SCALE GENOMIC DNA]</scope>
    <source>
        <strain evidence="1 2">L103</strain>
    </source>
</reference>
<accession>A0A2M6UTI0</accession>
<sequence length="102" mass="10053">MGSSSGSRDYCSADNFSSKYHSGFAFGSKYGAVIGLAGGVGLGLAMRNPSLAMNAGSFGLGVGDKFGGTIGGYAGYGVAAAQCGTQFLGQSMANSGGMLTHF</sequence>
<comment type="caution">
    <text evidence="1">The sequence shown here is derived from an EMBL/GenBank/DDBJ whole genome shotgun (WGS) entry which is preliminary data.</text>
</comment>
<gene>
    <name evidence="1" type="ORF">CER18_03455</name>
</gene>
<evidence type="ECO:0000313" key="2">
    <source>
        <dbReference type="Proteomes" id="UP000229839"/>
    </source>
</evidence>
<dbReference type="AlphaFoldDB" id="A0A2M6UTI0"/>
<proteinExistence type="predicted"/>
<dbReference type="OrthoDB" id="7926654at2"/>
<name>A0A2M6UTI0_9HYPH</name>
<organism evidence="1 2">
    <name type="scientific">Bartonella tribocorum</name>
    <dbReference type="NCBI Taxonomy" id="85701"/>
    <lineage>
        <taxon>Bacteria</taxon>
        <taxon>Pseudomonadati</taxon>
        <taxon>Pseudomonadota</taxon>
        <taxon>Alphaproteobacteria</taxon>
        <taxon>Hyphomicrobiales</taxon>
        <taxon>Bartonellaceae</taxon>
        <taxon>Bartonella</taxon>
    </lineage>
</organism>
<dbReference type="RefSeq" id="WP_100128707.1">
    <property type="nucleotide sequence ID" value="NZ_CADDYI010000006.1"/>
</dbReference>